<dbReference type="SUPFAM" id="SSF53822">
    <property type="entry name" value="Periplasmic binding protein-like I"/>
    <property type="match status" value="1"/>
</dbReference>
<sequence length="332" mass="37268">MATIRQIAEKAGVSPATVSRILNNDSTLSVAEETRIRVFSVAEELHYTKKGNNDKAAFKMGILQWFSAEEEQRDDYYLKARQGIEDYCIRNSISIIRAYRSDANYREVISSLDGLICVGKFSVKETKELLESCNNVIFVDMAVDSRDVSTLTIDFRTAAKEALYYLKALGHEKIAYIGGLEYASGTEAIEDSRKKEYLAFMKKHKFSTEGLIREDQFSTASGYEMMNNILDEKVSVTAVFAASDAIAYGVLRSIKEHKMSVPKDISVIGINDSEMSRFSEPALTTMHAPVYEMGQHSANLVYAMSRLSIKTPLKAHLYCELVERESCGKVKK</sequence>
<name>A0A1T4KKW0_9FIRM</name>
<dbReference type="GO" id="GO:0003700">
    <property type="term" value="F:DNA-binding transcription factor activity"/>
    <property type="evidence" value="ECO:0007669"/>
    <property type="project" value="TreeGrafter"/>
</dbReference>
<keyword evidence="1" id="KW-0805">Transcription regulation</keyword>
<keyword evidence="2" id="KW-0238">DNA-binding</keyword>
<dbReference type="EMBL" id="FUXA01000004">
    <property type="protein sequence ID" value="SJZ43028.1"/>
    <property type="molecule type" value="Genomic_DNA"/>
</dbReference>
<dbReference type="OrthoDB" id="1776574at2"/>
<keyword evidence="3" id="KW-0804">Transcription</keyword>
<evidence type="ECO:0000256" key="1">
    <source>
        <dbReference type="ARBA" id="ARBA00023015"/>
    </source>
</evidence>
<feature type="domain" description="HTH lacI-type" evidence="4">
    <location>
        <begin position="2"/>
        <end position="48"/>
    </location>
</feature>
<evidence type="ECO:0000259" key="5">
    <source>
        <dbReference type="PROSITE" id="PS50943"/>
    </source>
</evidence>
<dbReference type="PANTHER" id="PTHR30146:SF149">
    <property type="entry name" value="HTH-TYPE TRANSCRIPTIONAL REGULATOR EBGR"/>
    <property type="match status" value="1"/>
</dbReference>
<dbReference type="RefSeq" id="WP_078786118.1">
    <property type="nucleotide sequence ID" value="NZ_FMTO01000003.1"/>
</dbReference>
<reference evidence="6 7" key="1">
    <citation type="submission" date="2017-02" db="EMBL/GenBank/DDBJ databases">
        <authorList>
            <person name="Peterson S.W."/>
        </authorList>
    </citation>
    <scope>NUCLEOTIDE SEQUENCE [LARGE SCALE GENOMIC DNA]</scope>
    <source>
        <strain evidence="6 7">ATCC 17233</strain>
    </source>
</reference>
<dbReference type="CDD" id="cd01544">
    <property type="entry name" value="PBP1_GalR"/>
    <property type="match status" value="1"/>
</dbReference>
<dbReference type="InterPro" id="IPR046335">
    <property type="entry name" value="LacI/GalR-like_sensor"/>
</dbReference>
<dbReference type="InterPro" id="IPR001387">
    <property type="entry name" value="Cro/C1-type_HTH"/>
</dbReference>
<dbReference type="AlphaFoldDB" id="A0A1T4KKW0"/>
<proteinExistence type="predicted"/>
<dbReference type="PROSITE" id="PS50943">
    <property type="entry name" value="HTH_CROC1"/>
    <property type="match status" value="1"/>
</dbReference>
<dbReference type="Gene3D" id="1.10.260.40">
    <property type="entry name" value="lambda repressor-like DNA-binding domains"/>
    <property type="match status" value="1"/>
</dbReference>
<dbReference type="InterPro" id="IPR000843">
    <property type="entry name" value="HTH_LacI"/>
</dbReference>
<dbReference type="PROSITE" id="PS50932">
    <property type="entry name" value="HTH_LACI_2"/>
    <property type="match status" value="1"/>
</dbReference>
<dbReference type="Proteomes" id="UP000189857">
    <property type="component" value="Unassembled WGS sequence"/>
</dbReference>
<evidence type="ECO:0000259" key="4">
    <source>
        <dbReference type="PROSITE" id="PS50932"/>
    </source>
</evidence>
<dbReference type="PANTHER" id="PTHR30146">
    <property type="entry name" value="LACI-RELATED TRANSCRIPTIONAL REPRESSOR"/>
    <property type="match status" value="1"/>
</dbReference>
<dbReference type="InterPro" id="IPR010982">
    <property type="entry name" value="Lambda_DNA-bd_dom_sf"/>
</dbReference>
<feature type="domain" description="HTH cro/C1-type" evidence="5">
    <location>
        <begin position="3"/>
        <end position="30"/>
    </location>
</feature>
<organism evidence="6 7">
    <name type="scientific">Eubacterium ruminantium</name>
    <dbReference type="NCBI Taxonomy" id="42322"/>
    <lineage>
        <taxon>Bacteria</taxon>
        <taxon>Bacillati</taxon>
        <taxon>Bacillota</taxon>
        <taxon>Clostridia</taxon>
        <taxon>Eubacteriales</taxon>
        <taxon>Eubacteriaceae</taxon>
        <taxon>Eubacterium</taxon>
    </lineage>
</organism>
<evidence type="ECO:0000313" key="7">
    <source>
        <dbReference type="Proteomes" id="UP000189857"/>
    </source>
</evidence>
<accession>A0A1T4KKW0</accession>
<evidence type="ECO:0000256" key="2">
    <source>
        <dbReference type="ARBA" id="ARBA00023125"/>
    </source>
</evidence>
<gene>
    <name evidence="6" type="ORF">SAMN02745110_00442</name>
</gene>
<dbReference type="SMART" id="SM00354">
    <property type="entry name" value="HTH_LACI"/>
    <property type="match status" value="1"/>
</dbReference>
<dbReference type="GO" id="GO:0000976">
    <property type="term" value="F:transcription cis-regulatory region binding"/>
    <property type="evidence" value="ECO:0007669"/>
    <property type="project" value="TreeGrafter"/>
</dbReference>
<dbReference type="SUPFAM" id="SSF47413">
    <property type="entry name" value="lambda repressor-like DNA-binding domains"/>
    <property type="match status" value="1"/>
</dbReference>
<evidence type="ECO:0000313" key="6">
    <source>
        <dbReference type="EMBL" id="SJZ43028.1"/>
    </source>
</evidence>
<dbReference type="InterPro" id="IPR028082">
    <property type="entry name" value="Peripla_BP_I"/>
</dbReference>
<keyword evidence="7" id="KW-1185">Reference proteome</keyword>
<dbReference type="Gene3D" id="3.40.50.2300">
    <property type="match status" value="2"/>
</dbReference>
<protein>
    <submittedName>
        <fullName evidence="6">Transcriptional regulator, LacI family</fullName>
    </submittedName>
</protein>
<dbReference type="PRINTS" id="PR00036">
    <property type="entry name" value="HTHLACI"/>
</dbReference>
<dbReference type="Pfam" id="PF00356">
    <property type="entry name" value="LacI"/>
    <property type="match status" value="1"/>
</dbReference>
<dbReference type="CDD" id="cd01392">
    <property type="entry name" value="HTH_LacI"/>
    <property type="match status" value="1"/>
</dbReference>
<dbReference type="Pfam" id="PF13377">
    <property type="entry name" value="Peripla_BP_3"/>
    <property type="match status" value="1"/>
</dbReference>
<evidence type="ECO:0000256" key="3">
    <source>
        <dbReference type="ARBA" id="ARBA00023163"/>
    </source>
</evidence>